<evidence type="ECO:0000256" key="2">
    <source>
        <dbReference type="SAM" id="MobiDB-lite"/>
    </source>
</evidence>
<gene>
    <name evidence="3" type="ORF">DEBR0S4_04148G</name>
</gene>
<feature type="compositionally biased region" description="Polar residues" evidence="2">
    <location>
        <begin position="479"/>
        <end position="491"/>
    </location>
</feature>
<protein>
    <submittedName>
        <fullName evidence="3">DEBR0S4_04148g1_1</fullName>
    </submittedName>
</protein>
<reference evidence="3 4" key="1">
    <citation type="submission" date="2019-07" db="EMBL/GenBank/DDBJ databases">
        <authorList>
            <person name="Friedrich A."/>
            <person name="Schacherer J."/>
        </authorList>
    </citation>
    <scope>NUCLEOTIDE SEQUENCE [LARGE SCALE GENOMIC DNA]</scope>
</reference>
<dbReference type="SUPFAM" id="SSF48371">
    <property type="entry name" value="ARM repeat"/>
    <property type="match status" value="1"/>
</dbReference>
<dbReference type="InterPro" id="IPR011989">
    <property type="entry name" value="ARM-like"/>
</dbReference>
<dbReference type="PANTHER" id="PTHR10182:SF3">
    <property type="entry name" value="PROTEIN MO25"/>
    <property type="match status" value="1"/>
</dbReference>
<dbReference type="EMBL" id="CABFWN010000004">
    <property type="protein sequence ID" value="VUG18856.1"/>
    <property type="molecule type" value="Genomic_DNA"/>
</dbReference>
<comment type="similarity">
    <text evidence="1">Belongs to the Mo25 family.</text>
</comment>
<dbReference type="AlphaFoldDB" id="A0A7D9CZ79"/>
<dbReference type="Proteomes" id="UP000478008">
    <property type="component" value="Unassembled WGS sequence"/>
</dbReference>
<accession>A0A7D9CZ79</accession>
<dbReference type="InterPro" id="IPR016024">
    <property type="entry name" value="ARM-type_fold"/>
</dbReference>
<dbReference type="Pfam" id="PF08569">
    <property type="entry name" value="Mo25"/>
    <property type="match status" value="1"/>
</dbReference>
<evidence type="ECO:0000256" key="1">
    <source>
        <dbReference type="ARBA" id="ARBA00011012"/>
    </source>
</evidence>
<evidence type="ECO:0000313" key="3">
    <source>
        <dbReference type="EMBL" id="VUG18856.1"/>
    </source>
</evidence>
<dbReference type="InterPro" id="IPR013878">
    <property type="entry name" value="Mo25"/>
</dbReference>
<evidence type="ECO:0000313" key="4">
    <source>
        <dbReference type="Proteomes" id="UP000478008"/>
    </source>
</evidence>
<dbReference type="PANTHER" id="PTHR10182">
    <property type="entry name" value="CALCIUM-BINDING PROTEIN 39-RELATED"/>
    <property type="match status" value="1"/>
</dbReference>
<feature type="compositionally biased region" description="Polar residues" evidence="2">
    <location>
        <begin position="456"/>
        <end position="467"/>
    </location>
</feature>
<keyword evidence="4" id="KW-1185">Reference proteome</keyword>
<feature type="region of interest" description="Disordered" evidence="2">
    <location>
        <begin position="456"/>
        <end position="491"/>
    </location>
</feature>
<sequence length="491" mass="56120">MAFLFKRNPKTPAELVHALGEQLGKLDSPGDRRKAREEVSRYLDSIRNIIESSPDLKEIKGPEIIVSSSSHSTIDQISELAQEVYSTDVLYLLLSKLSNIEFDARKNVIALFSSLLRRRIGEHSPTIDYLTSRPQIIGLLLEGPNISEVSLNMGSMLREALRYEQISCLCLSSPQIWKYFGYCRSDSFEKSTEAFSTLSMILTTHRKPASDFIQVNMERFINEINKLIVYPNYVTKRESIKLLSQLILTKTNYNLMTTYVNSPHNLKLIMILLGDKSRNIQLEAFDVFKVFVANPRKNRATRDILIKNRDRLLSFLGDFHTDNSKYDDTFVAEKTFVLDQIRRLPRIRPKIYQATRNTIEGNGVIQNEVRNNNNRTSMETTFSAESVFEGKLEPLKKLHPSFLVDNENNLNEQTHHEQNIYTENEEGELRGSVYLDPKRSAKNVYTNARHALSSTVSPSLKNTSVSPLIQKPLDDPKQTPLSSSSHSVEQL</sequence>
<organism evidence="3 4">
    <name type="scientific">Dekkera bruxellensis</name>
    <name type="common">Brettanomyces custersii</name>
    <dbReference type="NCBI Taxonomy" id="5007"/>
    <lineage>
        <taxon>Eukaryota</taxon>
        <taxon>Fungi</taxon>
        <taxon>Dikarya</taxon>
        <taxon>Ascomycota</taxon>
        <taxon>Saccharomycotina</taxon>
        <taxon>Pichiomycetes</taxon>
        <taxon>Pichiales</taxon>
        <taxon>Pichiaceae</taxon>
        <taxon>Brettanomyces</taxon>
    </lineage>
</organism>
<proteinExistence type="inferred from homology"/>
<dbReference type="Gene3D" id="1.25.10.10">
    <property type="entry name" value="Leucine-rich Repeat Variant"/>
    <property type="match status" value="1"/>
</dbReference>
<dbReference type="GO" id="GO:0043539">
    <property type="term" value="F:protein serine/threonine kinase activator activity"/>
    <property type="evidence" value="ECO:0007669"/>
    <property type="project" value="TreeGrafter"/>
</dbReference>
<dbReference type="GO" id="GO:0035556">
    <property type="term" value="P:intracellular signal transduction"/>
    <property type="evidence" value="ECO:0007669"/>
    <property type="project" value="TreeGrafter"/>
</dbReference>
<name>A0A7D9CZ79_DEKBR</name>